<feature type="compositionally biased region" description="Acidic residues" evidence="1">
    <location>
        <begin position="383"/>
        <end position="397"/>
    </location>
</feature>
<dbReference type="Pfam" id="PF00856">
    <property type="entry name" value="SET"/>
    <property type="match status" value="1"/>
</dbReference>
<feature type="compositionally biased region" description="Gly residues" evidence="1">
    <location>
        <begin position="227"/>
        <end position="252"/>
    </location>
</feature>
<organism evidence="3 4">
    <name type="scientific">Pleodorina starrii</name>
    <dbReference type="NCBI Taxonomy" id="330485"/>
    <lineage>
        <taxon>Eukaryota</taxon>
        <taxon>Viridiplantae</taxon>
        <taxon>Chlorophyta</taxon>
        <taxon>core chlorophytes</taxon>
        <taxon>Chlorophyceae</taxon>
        <taxon>CS clade</taxon>
        <taxon>Chlamydomonadales</taxon>
        <taxon>Volvocaceae</taxon>
        <taxon>Pleodorina</taxon>
    </lineage>
</organism>
<evidence type="ECO:0000313" key="3">
    <source>
        <dbReference type="EMBL" id="GLC49061.1"/>
    </source>
</evidence>
<evidence type="ECO:0000259" key="2">
    <source>
        <dbReference type="Pfam" id="PF00856"/>
    </source>
</evidence>
<sequence length="498" mass="52708">MDASTSAQVLPGGVLEVRTHGRKGRSLYTTRHVKGGEIVLNEAPLLLLVAPEMAQATCAACLRAVGTPDCITCSGCHQACFCSPACQQTAQATPWLHSAPICSAYSRLAALGLAEEEQGQLRFLLHALALRHAGTPEAESRFKALSGLVGEAMEAERAVAARLAPALAEALQGVGAGGSLLAAALDLEALARLLRKEQLNSYGVLASRQQAAAAAAAGQQQRQQRAGGEGRGGGRATTASGGGGGAAGGGAGEGDEDGERRLRGSALYAQASLINHECLPNVARFDFFDALRPDAGSTHVTFRALHDLPPGTELAQSYVPLHWSLQERQAQCREVYGFDCTCPRCQTESQWSDEEEEGEENEWETDSGDGGDMETDAAAGEEAAGEEAGGDDGEVEMQDAQPPIVAPPGEEGPLEPTYLRLFLLKYMCSAPGCFGTAAPPKPGSTVLECNVCGRARSEKEFLRELERNMQPQQQQQRERQEQQQQRQQGAGRSGSARR</sequence>
<accession>A0A9W6BBF4</accession>
<dbReference type="PANTHER" id="PTHR47420:SF3">
    <property type="entry name" value="HISTONE-LYSINE N-METHYLTRANSFERASE ASHR2"/>
    <property type="match status" value="1"/>
</dbReference>
<dbReference type="EMBL" id="BRXU01000002">
    <property type="protein sequence ID" value="GLC49061.1"/>
    <property type="molecule type" value="Genomic_DNA"/>
</dbReference>
<dbReference type="CDD" id="cd20071">
    <property type="entry name" value="SET_SMYD"/>
    <property type="match status" value="1"/>
</dbReference>
<proteinExistence type="predicted"/>
<feature type="region of interest" description="Disordered" evidence="1">
    <location>
        <begin position="349"/>
        <end position="413"/>
    </location>
</feature>
<name>A0A9W6BBF4_9CHLO</name>
<dbReference type="Gene3D" id="2.170.270.10">
    <property type="entry name" value="SET domain"/>
    <property type="match status" value="1"/>
</dbReference>
<evidence type="ECO:0000313" key="4">
    <source>
        <dbReference type="Proteomes" id="UP001165080"/>
    </source>
</evidence>
<comment type="caution">
    <text evidence="3">The sequence shown here is derived from an EMBL/GenBank/DDBJ whole genome shotgun (WGS) entry which is preliminary data.</text>
</comment>
<dbReference type="PANTHER" id="PTHR47420">
    <property type="entry name" value="HISTONE-LYSINE N-METHYLTRANSFERASE ASHR2"/>
    <property type="match status" value="1"/>
</dbReference>
<reference evidence="3 4" key="1">
    <citation type="journal article" date="2023" name="Commun. Biol.">
        <title>Reorganization of the ancestral sex-determining regions during the evolution of trioecy in Pleodorina starrii.</title>
        <authorList>
            <person name="Takahashi K."/>
            <person name="Suzuki S."/>
            <person name="Kawai-Toyooka H."/>
            <person name="Yamamoto K."/>
            <person name="Hamaji T."/>
            <person name="Ootsuki R."/>
            <person name="Yamaguchi H."/>
            <person name="Kawachi M."/>
            <person name="Higashiyama T."/>
            <person name="Nozaki H."/>
        </authorList>
    </citation>
    <scope>NUCLEOTIDE SEQUENCE [LARGE SCALE GENOMIC DNA]</scope>
    <source>
        <strain evidence="3 4">NIES-4479</strain>
    </source>
</reference>
<dbReference type="Proteomes" id="UP001165080">
    <property type="component" value="Unassembled WGS sequence"/>
</dbReference>
<feature type="compositionally biased region" description="Low complexity" evidence="1">
    <location>
        <begin position="482"/>
        <end position="498"/>
    </location>
</feature>
<protein>
    <recommendedName>
        <fullName evidence="2">SET domain-containing protein</fullName>
    </recommendedName>
</protein>
<evidence type="ECO:0000256" key="1">
    <source>
        <dbReference type="SAM" id="MobiDB-lite"/>
    </source>
</evidence>
<feature type="compositionally biased region" description="Acidic residues" evidence="1">
    <location>
        <begin position="351"/>
        <end position="375"/>
    </location>
</feature>
<feature type="domain" description="SET" evidence="2">
    <location>
        <begin position="271"/>
        <end position="318"/>
    </location>
</feature>
<dbReference type="InterPro" id="IPR001214">
    <property type="entry name" value="SET_dom"/>
</dbReference>
<feature type="region of interest" description="Disordered" evidence="1">
    <location>
        <begin position="215"/>
        <end position="259"/>
    </location>
</feature>
<keyword evidence="4" id="KW-1185">Reference proteome</keyword>
<feature type="region of interest" description="Disordered" evidence="1">
    <location>
        <begin position="466"/>
        <end position="498"/>
    </location>
</feature>
<feature type="compositionally biased region" description="Low complexity" evidence="1">
    <location>
        <begin position="215"/>
        <end position="226"/>
    </location>
</feature>
<gene>
    <name evidence="3" type="primary">PLEST006668</name>
    <name evidence="3" type="ORF">PLESTB_000178200</name>
</gene>
<dbReference type="InterPro" id="IPR044238">
    <property type="entry name" value="ASHR2-like"/>
</dbReference>
<dbReference type="AlphaFoldDB" id="A0A9W6BBF4"/>
<dbReference type="InterPro" id="IPR046341">
    <property type="entry name" value="SET_dom_sf"/>
</dbReference>
<dbReference type="SUPFAM" id="SSF82199">
    <property type="entry name" value="SET domain"/>
    <property type="match status" value="1"/>
</dbReference>